<evidence type="ECO:0000313" key="7">
    <source>
        <dbReference type="Proteomes" id="UP000650511"/>
    </source>
</evidence>
<dbReference type="Pfam" id="PF01938">
    <property type="entry name" value="TRAM"/>
    <property type="match status" value="1"/>
</dbReference>
<feature type="active site" description="Nucleophile" evidence="4">
    <location>
        <position position="377"/>
    </location>
</feature>
<dbReference type="Pfam" id="PF05958">
    <property type="entry name" value="tRNA_U5-meth_tr"/>
    <property type="match status" value="1"/>
</dbReference>
<accession>A0A8J3ABH6</accession>
<dbReference type="SUPFAM" id="SSF50249">
    <property type="entry name" value="Nucleic acid-binding proteins"/>
    <property type="match status" value="1"/>
</dbReference>
<feature type="binding site" evidence="4">
    <location>
        <position position="350"/>
    </location>
    <ligand>
        <name>S-adenosyl-L-methionine</name>
        <dbReference type="ChEBI" id="CHEBI:59789"/>
    </ligand>
</feature>
<keyword evidence="3 4" id="KW-0949">S-adenosyl-L-methionine</keyword>
<protein>
    <submittedName>
        <fullName evidence="6">23S rRNA methyltransferase</fullName>
    </submittedName>
</protein>
<dbReference type="Proteomes" id="UP000650511">
    <property type="component" value="Unassembled WGS sequence"/>
</dbReference>
<feature type="binding site" evidence="4">
    <location>
        <position position="250"/>
    </location>
    <ligand>
        <name>S-adenosyl-L-methionine</name>
        <dbReference type="ChEBI" id="CHEBI:59789"/>
    </ligand>
</feature>
<dbReference type="Gene3D" id="2.40.50.1070">
    <property type="match status" value="1"/>
</dbReference>
<evidence type="ECO:0000313" key="6">
    <source>
        <dbReference type="EMBL" id="GGI07640.1"/>
    </source>
</evidence>
<sequence>MSRAKRVPLPREVQTVAVDGFTHGGEGVARLEGKAVFVPGALPGETVALRVVDDRKRWARAELVEVVTPGPGRASADHPQRHRCGGCDLEHVTPAGQLRLKTRVVREQLERLGSMSEPPVADAREVGPATGYRNRARFHVAPDTGRLGFFLPGSHDLLPAEGCTALSPDVVEIAHAVAPTSAAEVTVRAHGATRAVVLTPGPGGLDLPDGDFSLLLEQPDGAVVTMRGDGVLTEAVAGHRFRFDATSFFQNNSAGAAALVDTVVDAVAPVDAPLVWDLYAGVGLLSLPLAAAGAEVVAVEGHESAAEWSRRNAADAGQALTVVHEPVHRFLRAARRGEGPSDPPDVVVLDPPRTGAGEDVVDALVAAAPATIVYVACDPAALARDARALVAGGYRLERAVPLDLFPMTHHVETVATFTR</sequence>
<dbReference type="RefSeq" id="WP_130651128.1">
    <property type="nucleotide sequence ID" value="NZ_BMHA01000009.1"/>
</dbReference>
<dbReference type="InterPro" id="IPR030391">
    <property type="entry name" value="MeTrfase_TrmA_CS"/>
</dbReference>
<evidence type="ECO:0000259" key="5">
    <source>
        <dbReference type="PROSITE" id="PS50926"/>
    </source>
</evidence>
<feature type="domain" description="TRAM" evidence="5">
    <location>
        <begin position="6"/>
        <end position="65"/>
    </location>
</feature>
<dbReference type="PROSITE" id="PS01231">
    <property type="entry name" value="TRMA_2"/>
    <property type="match status" value="1"/>
</dbReference>
<reference evidence="6" key="2">
    <citation type="submission" date="2020-09" db="EMBL/GenBank/DDBJ databases">
        <authorList>
            <person name="Sun Q."/>
            <person name="Zhou Y."/>
        </authorList>
    </citation>
    <scope>NUCLEOTIDE SEQUENCE</scope>
    <source>
        <strain evidence="6">CGMCC 1.14988</strain>
    </source>
</reference>
<reference evidence="6" key="1">
    <citation type="journal article" date="2014" name="Int. J. Syst. Evol. Microbiol.">
        <title>Complete genome sequence of Corynebacterium casei LMG S-19264T (=DSM 44701T), isolated from a smear-ripened cheese.</title>
        <authorList>
            <consortium name="US DOE Joint Genome Institute (JGI-PGF)"/>
            <person name="Walter F."/>
            <person name="Albersmeier A."/>
            <person name="Kalinowski J."/>
            <person name="Ruckert C."/>
        </authorList>
    </citation>
    <scope>NUCLEOTIDE SEQUENCE</scope>
    <source>
        <strain evidence="6">CGMCC 1.14988</strain>
    </source>
</reference>
<dbReference type="GO" id="GO:0070475">
    <property type="term" value="P:rRNA base methylation"/>
    <property type="evidence" value="ECO:0007669"/>
    <property type="project" value="TreeGrafter"/>
</dbReference>
<dbReference type="OrthoDB" id="9804590at2"/>
<evidence type="ECO:0000256" key="3">
    <source>
        <dbReference type="ARBA" id="ARBA00022691"/>
    </source>
</evidence>
<dbReference type="AlphaFoldDB" id="A0A8J3ABH6"/>
<gene>
    <name evidence="6" type="ORF">GCM10011354_25100</name>
</gene>
<evidence type="ECO:0000256" key="1">
    <source>
        <dbReference type="ARBA" id="ARBA00022603"/>
    </source>
</evidence>
<dbReference type="SUPFAM" id="SSF53335">
    <property type="entry name" value="S-adenosyl-L-methionine-dependent methyltransferases"/>
    <property type="match status" value="1"/>
</dbReference>
<dbReference type="EMBL" id="BMHA01000009">
    <property type="protein sequence ID" value="GGI07640.1"/>
    <property type="molecule type" value="Genomic_DNA"/>
</dbReference>
<comment type="caution">
    <text evidence="6">The sequence shown here is derived from an EMBL/GenBank/DDBJ whole genome shotgun (WGS) entry which is preliminary data.</text>
</comment>
<name>A0A8J3ABH6_9ACTN</name>
<organism evidence="6 7">
    <name type="scientific">Egicoccus halophilus</name>
    <dbReference type="NCBI Taxonomy" id="1670830"/>
    <lineage>
        <taxon>Bacteria</taxon>
        <taxon>Bacillati</taxon>
        <taxon>Actinomycetota</taxon>
        <taxon>Nitriliruptoria</taxon>
        <taxon>Egicoccales</taxon>
        <taxon>Egicoccaceae</taxon>
        <taxon>Egicoccus</taxon>
    </lineage>
</organism>
<dbReference type="PROSITE" id="PS50926">
    <property type="entry name" value="TRAM"/>
    <property type="match status" value="1"/>
</dbReference>
<dbReference type="PANTHER" id="PTHR11061">
    <property type="entry name" value="RNA M5U METHYLTRANSFERASE"/>
    <property type="match status" value="1"/>
</dbReference>
<dbReference type="PANTHER" id="PTHR11061:SF30">
    <property type="entry name" value="TRNA (URACIL(54)-C(5))-METHYLTRANSFERASE"/>
    <property type="match status" value="1"/>
</dbReference>
<keyword evidence="7" id="KW-1185">Reference proteome</keyword>
<keyword evidence="1 4" id="KW-0489">Methyltransferase</keyword>
<dbReference type="Gene3D" id="2.40.50.140">
    <property type="entry name" value="Nucleic acid-binding proteins"/>
    <property type="match status" value="1"/>
</dbReference>
<proteinExistence type="inferred from homology"/>
<feature type="binding site" evidence="4">
    <location>
        <position position="279"/>
    </location>
    <ligand>
        <name>S-adenosyl-L-methionine</name>
        <dbReference type="ChEBI" id="CHEBI:59789"/>
    </ligand>
</feature>
<dbReference type="PROSITE" id="PS51687">
    <property type="entry name" value="SAM_MT_RNA_M5U"/>
    <property type="match status" value="1"/>
</dbReference>
<dbReference type="GO" id="GO:0070041">
    <property type="term" value="F:rRNA (uridine-C5-)-methyltransferase activity"/>
    <property type="evidence" value="ECO:0007669"/>
    <property type="project" value="TreeGrafter"/>
</dbReference>
<dbReference type="InterPro" id="IPR029063">
    <property type="entry name" value="SAM-dependent_MTases_sf"/>
</dbReference>
<dbReference type="Gene3D" id="3.40.50.150">
    <property type="entry name" value="Vaccinia Virus protein VP39"/>
    <property type="match status" value="1"/>
</dbReference>
<evidence type="ECO:0000256" key="4">
    <source>
        <dbReference type="PROSITE-ProRule" id="PRU01024"/>
    </source>
</evidence>
<keyword evidence="2 4" id="KW-0808">Transferase</keyword>
<comment type="similarity">
    <text evidence="4">Belongs to the class I-like SAM-binding methyltransferase superfamily. RNA M5U methyltransferase family.</text>
</comment>
<dbReference type="InterPro" id="IPR012340">
    <property type="entry name" value="NA-bd_OB-fold"/>
</dbReference>
<dbReference type="InterPro" id="IPR010280">
    <property type="entry name" value="U5_MeTrfase_fam"/>
</dbReference>
<evidence type="ECO:0000256" key="2">
    <source>
        <dbReference type="ARBA" id="ARBA00022679"/>
    </source>
</evidence>
<dbReference type="InterPro" id="IPR002792">
    <property type="entry name" value="TRAM_dom"/>
</dbReference>
<feature type="binding site" evidence="4">
    <location>
        <position position="300"/>
    </location>
    <ligand>
        <name>S-adenosyl-L-methionine</name>
        <dbReference type="ChEBI" id="CHEBI:59789"/>
    </ligand>
</feature>